<feature type="transmembrane region" description="Helical" evidence="5">
    <location>
        <begin position="90"/>
        <end position="113"/>
    </location>
</feature>
<feature type="transmembrane region" description="Helical" evidence="5">
    <location>
        <begin position="66"/>
        <end position="84"/>
    </location>
</feature>
<name>D2VD38_NAEGR</name>
<evidence type="ECO:0000256" key="3">
    <source>
        <dbReference type="ARBA" id="ARBA00022989"/>
    </source>
</evidence>
<dbReference type="EMBL" id="GG738864">
    <property type="protein sequence ID" value="EFC45261.1"/>
    <property type="molecule type" value="Genomic_DNA"/>
</dbReference>
<evidence type="ECO:0000256" key="1">
    <source>
        <dbReference type="ARBA" id="ARBA00004141"/>
    </source>
</evidence>
<dbReference type="InParanoid" id="D2VD38"/>
<feature type="domain" description="Sugar phosphate transporter" evidence="6">
    <location>
        <begin position="24"/>
        <end position="236"/>
    </location>
</feature>
<sequence>IQLFKAKILPVRTGIIFALNIGSAILVGNLSLIHNSITVYQLAKLMVIPCILAINYVWFRTVVEPKILACLMLIVLGMALVIGGDFYLNFFGSIIALLAIIFGASSQIAINYFCKEYELNGFELLLNHSLYSSILVGSLAVPIDGVDSISYSFMRFIQDPSFFISVIISCFAAFVVNIAGYLVIGKLSPLTFQVLGHAKTISILIGGYLFFGNDKPMNVNHIVGIAVAVLGTIAYSYFKYKEEMEK</sequence>
<dbReference type="RefSeq" id="XP_002678005.1">
    <property type="nucleotide sequence ID" value="XM_002677959.1"/>
</dbReference>
<dbReference type="Pfam" id="PF03151">
    <property type="entry name" value="TPT"/>
    <property type="match status" value="1"/>
</dbReference>
<feature type="transmembrane region" description="Helical" evidence="5">
    <location>
        <begin position="12"/>
        <end position="33"/>
    </location>
</feature>
<keyword evidence="4 5" id="KW-0472">Membrane</keyword>
<feature type="non-terminal residue" evidence="7">
    <location>
        <position position="1"/>
    </location>
</feature>
<dbReference type="FunCoup" id="D2VD38">
    <property type="interactions" value="307"/>
</dbReference>
<feature type="transmembrane region" description="Helical" evidence="5">
    <location>
        <begin position="190"/>
        <end position="211"/>
    </location>
</feature>
<dbReference type="VEuPathDB" id="AmoebaDB:NAEGRDRAFT_2665"/>
<dbReference type="PANTHER" id="PTHR11132">
    <property type="entry name" value="SOLUTE CARRIER FAMILY 35"/>
    <property type="match status" value="1"/>
</dbReference>
<keyword evidence="2 5" id="KW-0812">Transmembrane</keyword>
<evidence type="ECO:0000256" key="4">
    <source>
        <dbReference type="ARBA" id="ARBA00023136"/>
    </source>
</evidence>
<keyword evidence="8" id="KW-1185">Reference proteome</keyword>
<proteinExistence type="predicted"/>
<feature type="transmembrane region" description="Helical" evidence="5">
    <location>
        <begin position="217"/>
        <end position="238"/>
    </location>
</feature>
<evidence type="ECO:0000256" key="2">
    <source>
        <dbReference type="ARBA" id="ARBA00022692"/>
    </source>
</evidence>
<dbReference type="KEGG" id="ngr:NAEGRDRAFT_2665"/>
<gene>
    <name evidence="7" type="ORF">NAEGRDRAFT_2665</name>
</gene>
<dbReference type="GeneID" id="8857029"/>
<reference evidence="7 8" key="1">
    <citation type="journal article" date="2010" name="Cell">
        <title>The genome of Naegleria gruberi illuminates early eukaryotic versatility.</title>
        <authorList>
            <person name="Fritz-Laylin L.K."/>
            <person name="Prochnik S.E."/>
            <person name="Ginger M.L."/>
            <person name="Dacks J.B."/>
            <person name="Carpenter M.L."/>
            <person name="Field M.C."/>
            <person name="Kuo A."/>
            <person name="Paredez A."/>
            <person name="Chapman J."/>
            <person name="Pham J."/>
            <person name="Shu S."/>
            <person name="Neupane R."/>
            <person name="Cipriano M."/>
            <person name="Mancuso J."/>
            <person name="Tu H."/>
            <person name="Salamov A."/>
            <person name="Lindquist E."/>
            <person name="Shapiro H."/>
            <person name="Lucas S."/>
            <person name="Grigoriev I.V."/>
            <person name="Cande W.Z."/>
            <person name="Fulton C."/>
            <person name="Rokhsar D.S."/>
            <person name="Dawson S.C."/>
        </authorList>
    </citation>
    <scope>NUCLEOTIDE SEQUENCE [LARGE SCALE GENOMIC DNA]</scope>
    <source>
        <strain evidence="7 8">NEG-M</strain>
    </source>
</reference>
<dbReference type="Proteomes" id="UP000006671">
    <property type="component" value="Unassembled WGS sequence"/>
</dbReference>
<dbReference type="OrthoDB" id="5547497at2759"/>
<feature type="transmembrane region" description="Helical" evidence="5">
    <location>
        <begin position="125"/>
        <end position="143"/>
    </location>
</feature>
<organism evidence="8">
    <name type="scientific">Naegleria gruberi</name>
    <name type="common">Amoeba</name>
    <dbReference type="NCBI Taxonomy" id="5762"/>
    <lineage>
        <taxon>Eukaryota</taxon>
        <taxon>Discoba</taxon>
        <taxon>Heterolobosea</taxon>
        <taxon>Tetramitia</taxon>
        <taxon>Eutetramitia</taxon>
        <taxon>Vahlkampfiidae</taxon>
        <taxon>Naegleria</taxon>
    </lineage>
</organism>
<feature type="transmembrane region" description="Helical" evidence="5">
    <location>
        <begin position="39"/>
        <end position="59"/>
    </location>
</feature>
<dbReference type="AlphaFoldDB" id="D2VD38"/>
<protein>
    <submittedName>
        <fullName evidence="7">Predicted protein</fullName>
    </submittedName>
</protein>
<dbReference type="eggNOG" id="KOG1441">
    <property type="taxonomic scope" value="Eukaryota"/>
</dbReference>
<feature type="non-terminal residue" evidence="7">
    <location>
        <position position="246"/>
    </location>
</feature>
<evidence type="ECO:0000313" key="8">
    <source>
        <dbReference type="Proteomes" id="UP000006671"/>
    </source>
</evidence>
<dbReference type="OMA" id="CKEYELN"/>
<dbReference type="InterPro" id="IPR050186">
    <property type="entry name" value="TPT_transporter"/>
</dbReference>
<dbReference type="GO" id="GO:0016020">
    <property type="term" value="C:membrane"/>
    <property type="evidence" value="ECO:0007669"/>
    <property type="project" value="UniProtKB-SubCell"/>
</dbReference>
<evidence type="ECO:0000259" key="6">
    <source>
        <dbReference type="Pfam" id="PF03151"/>
    </source>
</evidence>
<evidence type="ECO:0000256" key="5">
    <source>
        <dbReference type="SAM" id="Phobius"/>
    </source>
</evidence>
<accession>D2VD38</accession>
<feature type="transmembrane region" description="Helical" evidence="5">
    <location>
        <begin position="163"/>
        <end position="183"/>
    </location>
</feature>
<evidence type="ECO:0000313" key="7">
    <source>
        <dbReference type="EMBL" id="EFC45261.1"/>
    </source>
</evidence>
<keyword evidence="3 5" id="KW-1133">Transmembrane helix</keyword>
<dbReference type="InterPro" id="IPR004853">
    <property type="entry name" value="Sugar_P_trans_dom"/>
</dbReference>
<comment type="subcellular location">
    <subcellularLocation>
        <location evidence="1">Membrane</location>
        <topology evidence="1">Multi-pass membrane protein</topology>
    </subcellularLocation>
</comment>